<dbReference type="CDD" id="cd01714">
    <property type="entry name" value="ETF_beta"/>
    <property type="match status" value="1"/>
</dbReference>
<comment type="function">
    <text evidence="6">The electron transfer flavoprotein serves as a specific electron acceptor for other dehydrogenases. It transfers the electrons to the main respiratory chain via ETF-ubiquinone oxidoreductase (ETF dehydrogenase).</text>
</comment>
<dbReference type="InterPro" id="IPR014730">
    <property type="entry name" value="ETF_a/b_N"/>
</dbReference>
<comment type="caution">
    <text evidence="10">The sequence shown here is derived from an EMBL/GenBank/DDBJ whole genome shotgun (WGS) entry which is preliminary data.</text>
</comment>
<dbReference type="Proteomes" id="UP000051497">
    <property type="component" value="Unassembled WGS sequence"/>
</dbReference>
<dbReference type="GO" id="GO:0046395">
    <property type="term" value="P:carboxylic acid catabolic process"/>
    <property type="evidence" value="ECO:0007669"/>
    <property type="project" value="UniProtKB-ARBA"/>
</dbReference>
<dbReference type="PATRIC" id="fig|1590043.3.peg.797"/>
<dbReference type="OrthoDB" id="9781325at2"/>
<evidence type="ECO:0000256" key="5">
    <source>
        <dbReference type="ARBA" id="ARBA00022982"/>
    </source>
</evidence>
<reference evidence="10" key="1">
    <citation type="submission" date="2015-09" db="EMBL/GenBank/DDBJ databases">
        <title>Draft Genome Sequences of Two Novel Amoeba-resistant Intranuclear Bacteria, Candidatus Berkiella cookevillensis and Candidatus Berkiella aquae.</title>
        <authorList>
            <person name="Mehari Y.T."/>
            <person name="Arivett B.A."/>
            <person name="Farone A.L."/>
            <person name="Gunderson J.H."/>
            <person name="Farone M.B."/>
        </authorList>
    </citation>
    <scope>NUCLEOTIDE SEQUENCE [LARGE SCALE GENOMIC DNA]</scope>
    <source>
        <strain evidence="10">HT99</strain>
    </source>
</reference>
<dbReference type="InterPro" id="IPR014729">
    <property type="entry name" value="Rossmann-like_a/b/a_fold"/>
</dbReference>
<protein>
    <recommendedName>
        <fullName evidence="3">Electron transfer flavoprotein subunit beta</fullName>
    </recommendedName>
    <alternativeName>
        <fullName evidence="7">Electron transfer flavoprotein small subunit</fullName>
    </alternativeName>
</protein>
<comment type="subunit">
    <text evidence="2">Heterodimer of an alpha and a beta subunit.</text>
</comment>
<organism evidence="10">
    <name type="scientific">Candidatus Berkiella aquae</name>
    <dbReference type="NCBI Taxonomy" id="295108"/>
    <lineage>
        <taxon>Bacteria</taxon>
        <taxon>Pseudomonadati</taxon>
        <taxon>Pseudomonadota</taxon>
        <taxon>Gammaproteobacteria</taxon>
        <taxon>Candidatus Berkiellales</taxon>
        <taxon>Candidatus Berkiellaceae</taxon>
        <taxon>Candidatus Berkiella</taxon>
    </lineage>
</organism>
<evidence type="ECO:0000256" key="7">
    <source>
        <dbReference type="ARBA" id="ARBA00042002"/>
    </source>
</evidence>
<feature type="domain" description="Electron transfer flavoprotein alpha/beta-subunit N-terminal" evidence="9">
    <location>
        <begin position="23"/>
        <end position="213"/>
    </location>
</feature>
<evidence type="ECO:0000256" key="3">
    <source>
        <dbReference type="ARBA" id="ARBA00016797"/>
    </source>
</evidence>
<dbReference type="InterPro" id="IPR012255">
    <property type="entry name" value="ETF_b"/>
</dbReference>
<keyword evidence="5" id="KW-0249">Electron transport</keyword>
<dbReference type="EMBL" id="LKAJ01000002">
    <property type="protein sequence ID" value="KRG22376.1"/>
    <property type="molecule type" value="Genomic_DNA"/>
</dbReference>
<dbReference type="FunFam" id="3.40.50.620:FF:000011">
    <property type="entry name" value="Electron transfer flavoprotein subunit beta"/>
    <property type="match status" value="1"/>
</dbReference>
<gene>
    <name evidence="10" type="primary">etfB</name>
    <name evidence="10" type="ORF">HT99x_00798</name>
    <name evidence="11" type="ORF">HT99x_013355</name>
</gene>
<dbReference type="RefSeq" id="WP_075065428.1">
    <property type="nucleotide sequence ID" value="NZ_LKAJ02000001.1"/>
</dbReference>
<dbReference type="PANTHER" id="PTHR21294">
    <property type="entry name" value="ELECTRON TRANSFER FLAVOPROTEIN BETA-SUBUNIT"/>
    <property type="match status" value="1"/>
</dbReference>
<dbReference type="InterPro" id="IPR033948">
    <property type="entry name" value="ETF_beta_N"/>
</dbReference>
<comment type="cofactor">
    <cofactor evidence="8">
        <name>AMP</name>
        <dbReference type="ChEBI" id="CHEBI:456215"/>
    </cofactor>
</comment>
<dbReference type="AlphaFoldDB" id="A0A0Q9Z1F4"/>
<evidence type="ECO:0000313" key="11">
    <source>
        <dbReference type="EMBL" id="MCS5712423.1"/>
    </source>
</evidence>
<dbReference type="GO" id="GO:0009055">
    <property type="term" value="F:electron transfer activity"/>
    <property type="evidence" value="ECO:0007669"/>
    <property type="project" value="InterPro"/>
</dbReference>
<name>A0A0Q9Z1F4_9GAMM</name>
<evidence type="ECO:0000256" key="2">
    <source>
        <dbReference type="ARBA" id="ARBA00011355"/>
    </source>
</evidence>
<sequence>MKVLVPIKRVVDPYVKIRVKSDGTGVDTEQLKMVINPFDEIAIEEAIRWKEAKLITEIIVVSLGTSAVQESLRNGLALGADSALHYETHQKLEPLSIAKCLAAIAKEQQADIIIMGKQAIDDDCNQTGQMLAALLNWPQATFASKVEFANDKKSLNVTREIDSGLETLNVQLPCVITTDLRLNEPRYATLPNIMQAKRKPLTTHELASLDIDITPRLKVLKVSPPPARKPGKIVRDVQELMHCLRDVEKVI</sequence>
<accession>A0A0Q9Z1F4</accession>
<keyword evidence="4" id="KW-0813">Transport</keyword>
<dbReference type="STRING" id="295108.HT99x_00798"/>
<dbReference type="SUPFAM" id="SSF52402">
    <property type="entry name" value="Adenine nucleotide alpha hydrolases-like"/>
    <property type="match status" value="1"/>
</dbReference>
<dbReference type="PANTHER" id="PTHR21294:SF8">
    <property type="entry name" value="ELECTRON TRANSFER FLAVOPROTEIN SUBUNIT BETA"/>
    <property type="match status" value="1"/>
</dbReference>
<reference evidence="11" key="3">
    <citation type="submission" date="2021-06" db="EMBL/GenBank/DDBJ databases">
        <title>Genomic Description and Analysis of Intracellular Bacteria, Candidatus Berkiella cookevillensis and Candidatus Berkiella aquae.</title>
        <authorList>
            <person name="Kidane D.T."/>
            <person name="Mehari Y.T."/>
            <person name="Rice F.C."/>
            <person name="Arivett B.A."/>
            <person name="Farone A.L."/>
            <person name="Berk S.G."/>
            <person name="Farone M.B."/>
        </authorList>
    </citation>
    <scope>NUCLEOTIDE SEQUENCE</scope>
    <source>
        <strain evidence="11">HT99</strain>
    </source>
</reference>
<dbReference type="Pfam" id="PF01012">
    <property type="entry name" value="ETF"/>
    <property type="match status" value="1"/>
</dbReference>
<proteinExistence type="inferred from homology"/>
<evidence type="ECO:0000256" key="6">
    <source>
        <dbReference type="ARBA" id="ARBA00025649"/>
    </source>
</evidence>
<dbReference type="PIRSF" id="PIRSF000090">
    <property type="entry name" value="Beta-ETF"/>
    <property type="match status" value="1"/>
</dbReference>
<evidence type="ECO:0000313" key="10">
    <source>
        <dbReference type="EMBL" id="KRG22376.1"/>
    </source>
</evidence>
<evidence type="ECO:0000256" key="4">
    <source>
        <dbReference type="ARBA" id="ARBA00022448"/>
    </source>
</evidence>
<dbReference type="EMBL" id="LKAJ02000001">
    <property type="protein sequence ID" value="MCS5712423.1"/>
    <property type="molecule type" value="Genomic_DNA"/>
</dbReference>
<comment type="similarity">
    <text evidence="1">Belongs to the ETF beta-subunit/FixA family.</text>
</comment>
<dbReference type="SMART" id="SM00893">
    <property type="entry name" value="ETF"/>
    <property type="match status" value="1"/>
</dbReference>
<keyword evidence="12" id="KW-1185">Reference proteome</keyword>
<evidence type="ECO:0000256" key="8">
    <source>
        <dbReference type="ARBA" id="ARBA00049933"/>
    </source>
</evidence>
<evidence type="ECO:0000259" key="9">
    <source>
        <dbReference type="SMART" id="SM00893"/>
    </source>
</evidence>
<dbReference type="Gene3D" id="3.40.50.620">
    <property type="entry name" value="HUPs"/>
    <property type="match status" value="1"/>
</dbReference>
<evidence type="ECO:0000256" key="1">
    <source>
        <dbReference type="ARBA" id="ARBA00007557"/>
    </source>
</evidence>
<reference evidence="11" key="2">
    <citation type="journal article" date="2016" name="Genome Announc.">
        <title>Draft Genome Sequences of Two Novel Amoeba-Resistant Intranuclear Bacteria, 'Candidatus Berkiella cookevillensis' and 'Candidatus Berkiella aquae'.</title>
        <authorList>
            <person name="Mehari Y.T."/>
            <person name="Arivett B.A."/>
            <person name="Farone A.L."/>
            <person name="Gunderson J.H."/>
            <person name="Farone M.B."/>
        </authorList>
    </citation>
    <scope>NUCLEOTIDE SEQUENCE</scope>
    <source>
        <strain evidence="11">HT99</strain>
    </source>
</reference>
<evidence type="ECO:0000313" key="12">
    <source>
        <dbReference type="Proteomes" id="UP000051497"/>
    </source>
</evidence>